<evidence type="ECO:0000313" key="2">
    <source>
        <dbReference type="EMBL" id="PWK45042.1"/>
    </source>
</evidence>
<proteinExistence type="predicted"/>
<reference evidence="2 3" key="1">
    <citation type="submission" date="2018-05" db="EMBL/GenBank/DDBJ databases">
        <title>Genomic Encyclopedia of Archaeal and Bacterial Type Strains, Phase II (KMG-II): from individual species to whole genera.</title>
        <authorList>
            <person name="Goeker M."/>
        </authorList>
    </citation>
    <scope>NUCLEOTIDE SEQUENCE [LARGE SCALE GENOMIC DNA]</scope>
    <source>
        <strain evidence="2 3">DSM 45184</strain>
    </source>
</reference>
<name>A0A316F9R5_9ACTN</name>
<accession>A0A316F9R5</accession>
<protein>
    <submittedName>
        <fullName evidence="2">Uncharacterized protein</fullName>
    </submittedName>
</protein>
<comment type="caution">
    <text evidence="2">The sequence shown here is derived from an EMBL/GenBank/DDBJ whole genome shotgun (WGS) entry which is preliminary data.</text>
</comment>
<evidence type="ECO:0000313" key="3">
    <source>
        <dbReference type="Proteomes" id="UP000245697"/>
    </source>
</evidence>
<gene>
    <name evidence="2" type="ORF">BC793_11114</name>
</gene>
<evidence type="ECO:0000256" key="1">
    <source>
        <dbReference type="SAM" id="MobiDB-lite"/>
    </source>
</evidence>
<keyword evidence="3" id="KW-1185">Reference proteome</keyword>
<feature type="region of interest" description="Disordered" evidence="1">
    <location>
        <begin position="52"/>
        <end position="78"/>
    </location>
</feature>
<sequence length="192" mass="20309">MRPEPKEAQVRLGLALQRWNRPRIWCRLKDMKVASRLASVLLLATLASACGAGPEPSPAQPGSNTEVERRASPTTGAGGDAAVWVLQEGSSLQKSSTRFTALVSRLGCNDGVTGEVLAPQIRPGKSEIIVTFTVVPKAPGPASCPSNNQVAYEVDLPEALGDRALIDGECLPGREGATTSFCTAEATRFKPR</sequence>
<dbReference type="AlphaFoldDB" id="A0A316F9R5"/>
<dbReference type="EMBL" id="QGGR01000011">
    <property type="protein sequence ID" value="PWK45042.1"/>
    <property type="molecule type" value="Genomic_DNA"/>
</dbReference>
<dbReference type="Proteomes" id="UP000245697">
    <property type="component" value="Unassembled WGS sequence"/>
</dbReference>
<organism evidence="2 3">
    <name type="scientific">Actinoplanes xinjiangensis</name>
    <dbReference type="NCBI Taxonomy" id="512350"/>
    <lineage>
        <taxon>Bacteria</taxon>
        <taxon>Bacillati</taxon>
        <taxon>Actinomycetota</taxon>
        <taxon>Actinomycetes</taxon>
        <taxon>Micromonosporales</taxon>
        <taxon>Micromonosporaceae</taxon>
        <taxon>Actinoplanes</taxon>
    </lineage>
</organism>